<evidence type="ECO:0000256" key="3">
    <source>
        <dbReference type="ARBA" id="ARBA00022898"/>
    </source>
</evidence>
<dbReference type="GO" id="GO:0008784">
    <property type="term" value="F:alanine racemase activity"/>
    <property type="evidence" value="ECO:0007669"/>
    <property type="project" value="UniProtKB-UniRule"/>
</dbReference>
<feature type="active site" description="Proton acceptor; specific for D-alanine" evidence="5">
    <location>
        <position position="36"/>
    </location>
</feature>
<dbReference type="GO" id="GO:0005829">
    <property type="term" value="C:cytosol"/>
    <property type="evidence" value="ECO:0007669"/>
    <property type="project" value="TreeGrafter"/>
</dbReference>
<dbReference type="OrthoDB" id="9813814at2"/>
<dbReference type="FunFam" id="3.20.20.10:FF:000002">
    <property type="entry name" value="Alanine racemase"/>
    <property type="match status" value="1"/>
</dbReference>
<dbReference type="InterPro" id="IPR001608">
    <property type="entry name" value="Ala_racemase_N"/>
</dbReference>
<dbReference type="EMBL" id="SNXI01000030">
    <property type="protein sequence ID" value="TDP27384.1"/>
    <property type="molecule type" value="Genomic_DNA"/>
</dbReference>
<dbReference type="AlphaFoldDB" id="A0A4R6NW37"/>
<dbReference type="NCBIfam" id="TIGR00492">
    <property type="entry name" value="alr"/>
    <property type="match status" value="1"/>
</dbReference>
<dbReference type="RefSeq" id="WP_133540803.1">
    <property type="nucleotide sequence ID" value="NZ_SNXI01000030.1"/>
</dbReference>
<keyword evidence="10" id="KW-1185">Reference proteome</keyword>
<dbReference type="InterPro" id="IPR011079">
    <property type="entry name" value="Ala_racemase_C"/>
</dbReference>
<gene>
    <name evidence="9" type="ORF">DEU29_1307</name>
</gene>
<dbReference type="InterPro" id="IPR000821">
    <property type="entry name" value="Ala_racemase"/>
</dbReference>
<dbReference type="PROSITE" id="PS00395">
    <property type="entry name" value="ALANINE_RACEMASE"/>
    <property type="match status" value="1"/>
</dbReference>
<keyword evidence="4 5" id="KW-0413">Isomerase</keyword>
<feature type="modified residue" description="N6-(pyridoxal phosphate)lysine" evidence="5 6">
    <location>
        <position position="36"/>
    </location>
</feature>
<feature type="domain" description="Alanine racemase C-terminal" evidence="8">
    <location>
        <begin position="240"/>
        <end position="364"/>
    </location>
</feature>
<comment type="pathway">
    <text evidence="5">Amino-acid biosynthesis; D-alanine biosynthesis; D-alanine from L-alanine: step 1/1.</text>
</comment>
<evidence type="ECO:0000313" key="9">
    <source>
        <dbReference type="EMBL" id="TDP27384.1"/>
    </source>
</evidence>
<dbReference type="HAMAP" id="MF_01201">
    <property type="entry name" value="Ala_racemase"/>
    <property type="match status" value="1"/>
</dbReference>
<evidence type="ECO:0000256" key="6">
    <source>
        <dbReference type="PIRSR" id="PIRSR600821-50"/>
    </source>
</evidence>
<organism evidence="9 10">
    <name type="scientific">Idiomarina aquatica</name>
    <dbReference type="NCBI Taxonomy" id="1327752"/>
    <lineage>
        <taxon>Bacteria</taxon>
        <taxon>Pseudomonadati</taxon>
        <taxon>Pseudomonadota</taxon>
        <taxon>Gammaproteobacteria</taxon>
        <taxon>Alteromonadales</taxon>
        <taxon>Idiomarinaceae</taxon>
        <taxon>Idiomarina</taxon>
    </lineage>
</organism>
<dbReference type="Pfam" id="PF01168">
    <property type="entry name" value="Ala_racemase_N"/>
    <property type="match status" value="1"/>
</dbReference>
<dbReference type="Gene3D" id="3.20.20.10">
    <property type="entry name" value="Alanine racemase"/>
    <property type="match status" value="1"/>
</dbReference>
<sequence>MNFRTTRAEIDVDALSANANWVRQQIGTGKLLGIVKADGYGHGVGAVCDVLAPCVDAFGVGFTDEALALRDAHTSSDKPVLILEGCQSIAELGVAAENNFWVVIHSLYQLELLEQAKLARPLCVWLKIDTGMHRLGLELAAVESFLVRLQKCNNVADTVLMSHLANADSGMPLNHYQRQQFEQIKRQHSGFQFSLHNSAALLNPQLRGEIGENDWVRAGLLLYGVNPSAVTEVQSELKPVMSLKAPIIAIHELKKGDSVGYGSSWIAEKPSRIATVAIGYADGYPRQCGNGTPTAVCNKIAPVVGRVSMDMITIDITDIPEACVGDDVELWGARIDVREVANYADTISWHLLTGTSVRVPRVMIDQSNDLK</sequence>
<evidence type="ECO:0000259" key="8">
    <source>
        <dbReference type="SMART" id="SM01005"/>
    </source>
</evidence>
<dbReference type="Pfam" id="PF00842">
    <property type="entry name" value="Ala_racemase_C"/>
    <property type="match status" value="1"/>
</dbReference>
<comment type="caution">
    <text evidence="9">The sequence shown here is derived from an EMBL/GenBank/DDBJ whole genome shotgun (WGS) entry which is preliminary data.</text>
</comment>
<dbReference type="SUPFAM" id="SSF50621">
    <property type="entry name" value="Alanine racemase C-terminal domain-like"/>
    <property type="match status" value="1"/>
</dbReference>
<dbReference type="InterPro" id="IPR009006">
    <property type="entry name" value="Ala_racemase/Decarboxylase_C"/>
</dbReference>
<comment type="similarity">
    <text evidence="5">Belongs to the alanine racemase family.</text>
</comment>
<reference evidence="9 10" key="1">
    <citation type="submission" date="2019-03" db="EMBL/GenBank/DDBJ databases">
        <title>Freshwater and sediment microbial communities from various areas in North America, analyzing microbe dynamics in response to fracking.</title>
        <authorList>
            <person name="Lamendella R."/>
        </authorList>
    </citation>
    <scope>NUCLEOTIDE SEQUENCE [LARGE SCALE GENOMIC DNA]</scope>
    <source>
        <strain evidence="9 10">18_TX</strain>
    </source>
</reference>
<comment type="function">
    <text evidence="5">Catalyzes the interconversion of L-alanine and D-alanine. May also act on other amino acids.</text>
</comment>
<proteinExistence type="inferred from homology"/>
<evidence type="ECO:0000256" key="1">
    <source>
        <dbReference type="ARBA" id="ARBA00000316"/>
    </source>
</evidence>
<dbReference type="Proteomes" id="UP000295531">
    <property type="component" value="Unassembled WGS sequence"/>
</dbReference>
<accession>A0A4R6NW37</accession>
<evidence type="ECO:0000256" key="4">
    <source>
        <dbReference type="ARBA" id="ARBA00023235"/>
    </source>
</evidence>
<dbReference type="GO" id="GO:0030170">
    <property type="term" value="F:pyridoxal phosphate binding"/>
    <property type="evidence" value="ECO:0007669"/>
    <property type="project" value="UniProtKB-UniRule"/>
</dbReference>
<name>A0A4R6NW37_9GAMM</name>
<dbReference type="SUPFAM" id="SSF51419">
    <property type="entry name" value="PLP-binding barrel"/>
    <property type="match status" value="1"/>
</dbReference>
<evidence type="ECO:0000256" key="5">
    <source>
        <dbReference type="HAMAP-Rule" id="MF_01201"/>
    </source>
</evidence>
<dbReference type="InterPro" id="IPR020622">
    <property type="entry name" value="Ala_racemase_pyridoxalP-BS"/>
</dbReference>
<dbReference type="UniPathway" id="UPA00042">
    <property type="reaction ID" value="UER00497"/>
</dbReference>
<feature type="binding site" evidence="5 7">
    <location>
        <position position="134"/>
    </location>
    <ligand>
        <name>substrate</name>
    </ligand>
</feature>
<keyword evidence="3 5" id="KW-0663">Pyridoxal phosphate</keyword>
<evidence type="ECO:0000256" key="2">
    <source>
        <dbReference type="ARBA" id="ARBA00001933"/>
    </source>
</evidence>
<comment type="catalytic activity">
    <reaction evidence="1 5">
        <text>L-alanine = D-alanine</text>
        <dbReference type="Rhea" id="RHEA:20249"/>
        <dbReference type="ChEBI" id="CHEBI:57416"/>
        <dbReference type="ChEBI" id="CHEBI:57972"/>
        <dbReference type="EC" id="5.1.1.1"/>
    </reaction>
</comment>
<dbReference type="EC" id="5.1.1.1" evidence="5"/>
<dbReference type="SMART" id="SM01005">
    <property type="entry name" value="Ala_racemase_C"/>
    <property type="match status" value="1"/>
</dbReference>
<protein>
    <recommendedName>
        <fullName evidence="5">Alanine racemase</fullName>
        <ecNumber evidence="5">5.1.1.1</ecNumber>
    </recommendedName>
</protein>
<feature type="binding site" evidence="5 7">
    <location>
        <position position="309"/>
    </location>
    <ligand>
        <name>substrate</name>
    </ligand>
</feature>
<dbReference type="PANTHER" id="PTHR30511:SF0">
    <property type="entry name" value="ALANINE RACEMASE, CATABOLIC-RELATED"/>
    <property type="match status" value="1"/>
</dbReference>
<dbReference type="InterPro" id="IPR029066">
    <property type="entry name" value="PLP-binding_barrel"/>
</dbReference>
<evidence type="ECO:0000256" key="7">
    <source>
        <dbReference type="PIRSR" id="PIRSR600821-52"/>
    </source>
</evidence>
<dbReference type="Gene3D" id="2.40.37.10">
    <property type="entry name" value="Lyase, Ornithine Decarboxylase, Chain A, domain 1"/>
    <property type="match status" value="1"/>
</dbReference>
<dbReference type="PANTHER" id="PTHR30511">
    <property type="entry name" value="ALANINE RACEMASE"/>
    <property type="match status" value="1"/>
</dbReference>
<dbReference type="GO" id="GO:0030632">
    <property type="term" value="P:D-alanine biosynthetic process"/>
    <property type="evidence" value="ECO:0007669"/>
    <property type="project" value="UniProtKB-UniRule"/>
</dbReference>
<dbReference type="PRINTS" id="PR00992">
    <property type="entry name" value="ALARACEMASE"/>
</dbReference>
<feature type="active site" description="Proton acceptor; specific for L-alanine" evidence="5">
    <location>
        <position position="261"/>
    </location>
</feature>
<comment type="cofactor">
    <cofactor evidence="2 5 6">
        <name>pyridoxal 5'-phosphate</name>
        <dbReference type="ChEBI" id="CHEBI:597326"/>
    </cofactor>
</comment>
<evidence type="ECO:0000313" key="10">
    <source>
        <dbReference type="Proteomes" id="UP000295531"/>
    </source>
</evidence>